<feature type="region of interest" description="Disordered" evidence="1">
    <location>
        <begin position="1"/>
        <end position="48"/>
    </location>
</feature>
<comment type="caution">
    <text evidence="2">The sequence shown here is derived from an EMBL/GenBank/DDBJ whole genome shotgun (WGS) entry which is preliminary data.</text>
</comment>
<dbReference type="AlphaFoldDB" id="A0A8S0PG13"/>
<dbReference type="Proteomes" id="UP000594638">
    <property type="component" value="Unassembled WGS sequence"/>
</dbReference>
<dbReference type="OrthoDB" id="774308at2759"/>
<dbReference type="PANTHER" id="PTHR31066">
    <property type="entry name" value="OS05G0427100 PROTEIN-RELATED"/>
    <property type="match status" value="1"/>
</dbReference>
<dbReference type="EMBL" id="CACTIH010000073">
    <property type="protein sequence ID" value="CAA2949617.1"/>
    <property type="molecule type" value="Genomic_DNA"/>
</dbReference>
<reference evidence="2 3" key="1">
    <citation type="submission" date="2019-12" db="EMBL/GenBank/DDBJ databases">
        <authorList>
            <person name="Alioto T."/>
            <person name="Alioto T."/>
            <person name="Gomez Garrido J."/>
        </authorList>
    </citation>
    <scope>NUCLEOTIDE SEQUENCE [LARGE SCALE GENOMIC DNA]</scope>
</reference>
<sequence>MESPPPLSTAPLPTAAAAQPPQRPHPNSLNSSPNSRQTNSWDDPPPALPQLSKLRLMCSYGGHIVPRPQDKSLCYISGTIRIIFIDRNNSFSDIHRRLSRTLLNNEPFTIR</sequence>
<protein>
    <submittedName>
        <fullName evidence="2">Uncharacterized protein</fullName>
    </submittedName>
</protein>
<evidence type="ECO:0000313" key="3">
    <source>
        <dbReference type="Proteomes" id="UP000594638"/>
    </source>
</evidence>
<proteinExistence type="predicted"/>
<name>A0A8S0PG13_OLEEU</name>
<accession>A0A8S0PG13</accession>
<keyword evidence="3" id="KW-1185">Reference proteome</keyword>
<organism evidence="2 3">
    <name type="scientific">Olea europaea subsp. europaea</name>
    <dbReference type="NCBI Taxonomy" id="158383"/>
    <lineage>
        <taxon>Eukaryota</taxon>
        <taxon>Viridiplantae</taxon>
        <taxon>Streptophyta</taxon>
        <taxon>Embryophyta</taxon>
        <taxon>Tracheophyta</taxon>
        <taxon>Spermatophyta</taxon>
        <taxon>Magnoliopsida</taxon>
        <taxon>eudicotyledons</taxon>
        <taxon>Gunneridae</taxon>
        <taxon>Pentapetalae</taxon>
        <taxon>asterids</taxon>
        <taxon>lamiids</taxon>
        <taxon>Lamiales</taxon>
        <taxon>Oleaceae</taxon>
        <taxon>Oleeae</taxon>
        <taxon>Olea</taxon>
    </lineage>
</organism>
<feature type="compositionally biased region" description="Low complexity" evidence="1">
    <location>
        <begin position="9"/>
        <end position="35"/>
    </location>
</feature>
<dbReference type="PANTHER" id="PTHR31066:SF27">
    <property type="entry name" value="EXPRESSED PROTEIN"/>
    <property type="match status" value="1"/>
</dbReference>
<dbReference type="InterPro" id="IPR053198">
    <property type="entry name" value="Gynoecium_Dev_Regulator"/>
</dbReference>
<gene>
    <name evidence="2" type="ORF">OLEA9_A041162</name>
</gene>
<evidence type="ECO:0000313" key="2">
    <source>
        <dbReference type="EMBL" id="CAA2949617.1"/>
    </source>
</evidence>
<evidence type="ECO:0000256" key="1">
    <source>
        <dbReference type="SAM" id="MobiDB-lite"/>
    </source>
</evidence>
<dbReference type="Gramene" id="OE9A041162T1">
    <property type="protein sequence ID" value="OE9A041162C1"/>
    <property type="gene ID" value="OE9A041162"/>
</dbReference>